<dbReference type="Proteomes" id="UP000007752">
    <property type="component" value="Chromosome 2"/>
</dbReference>
<organism evidence="2">
    <name type="scientific">Oryza sativa subsp. japonica</name>
    <name type="common">Rice</name>
    <dbReference type="NCBI Taxonomy" id="39947"/>
    <lineage>
        <taxon>Eukaryota</taxon>
        <taxon>Viridiplantae</taxon>
        <taxon>Streptophyta</taxon>
        <taxon>Embryophyta</taxon>
        <taxon>Tracheophyta</taxon>
        <taxon>Spermatophyta</taxon>
        <taxon>Magnoliopsida</taxon>
        <taxon>Liliopsida</taxon>
        <taxon>Poales</taxon>
        <taxon>Poaceae</taxon>
        <taxon>BOP clade</taxon>
        <taxon>Oryzoideae</taxon>
        <taxon>Oryzeae</taxon>
        <taxon>Oryzinae</taxon>
        <taxon>Oryza</taxon>
        <taxon>Oryza sativa</taxon>
    </lineage>
</organism>
<proteinExistence type="predicted"/>
<protein>
    <submittedName>
        <fullName evidence="2">Uncharacterized protein</fullName>
    </submittedName>
</protein>
<evidence type="ECO:0000313" key="2">
    <source>
        <dbReference type="EMBL" id="EEE57065.1"/>
    </source>
</evidence>
<feature type="region of interest" description="Disordered" evidence="1">
    <location>
        <begin position="33"/>
        <end position="100"/>
    </location>
</feature>
<name>B9F073_ORYSJ</name>
<dbReference type="EMBL" id="CM000139">
    <property type="protein sequence ID" value="EEE57065.1"/>
    <property type="molecule type" value="Genomic_DNA"/>
</dbReference>
<dbReference type="AlphaFoldDB" id="B9F073"/>
<feature type="compositionally biased region" description="Basic and acidic residues" evidence="1">
    <location>
        <begin position="58"/>
        <end position="74"/>
    </location>
</feature>
<reference evidence="2" key="1">
    <citation type="journal article" date="2005" name="PLoS Biol.">
        <title>The genomes of Oryza sativa: a history of duplications.</title>
        <authorList>
            <person name="Yu J."/>
            <person name="Wang J."/>
            <person name="Lin W."/>
            <person name="Li S."/>
            <person name="Li H."/>
            <person name="Zhou J."/>
            <person name="Ni P."/>
            <person name="Dong W."/>
            <person name="Hu S."/>
            <person name="Zeng C."/>
            <person name="Zhang J."/>
            <person name="Zhang Y."/>
            <person name="Li R."/>
            <person name="Xu Z."/>
            <person name="Li S."/>
            <person name="Li X."/>
            <person name="Zheng H."/>
            <person name="Cong L."/>
            <person name="Lin L."/>
            <person name="Yin J."/>
            <person name="Geng J."/>
            <person name="Li G."/>
            <person name="Shi J."/>
            <person name="Liu J."/>
            <person name="Lv H."/>
            <person name="Li J."/>
            <person name="Wang J."/>
            <person name="Deng Y."/>
            <person name="Ran L."/>
            <person name="Shi X."/>
            <person name="Wang X."/>
            <person name="Wu Q."/>
            <person name="Li C."/>
            <person name="Ren X."/>
            <person name="Wang J."/>
            <person name="Wang X."/>
            <person name="Li D."/>
            <person name="Liu D."/>
            <person name="Zhang X."/>
            <person name="Ji Z."/>
            <person name="Zhao W."/>
            <person name="Sun Y."/>
            <person name="Zhang Z."/>
            <person name="Bao J."/>
            <person name="Han Y."/>
            <person name="Dong L."/>
            <person name="Ji J."/>
            <person name="Chen P."/>
            <person name="Wu S."/>
            <person name="Liu J."/>
            <person name="Xiao Y."/>
            <person name="Bu D."/>
            <person name="Tan J."/>
            <person name="Yang L."/>
            <person name="Ye C."/>
            <person name="Zhang J."/>
            <person name="Xu J."/>
            <person name="Zhou Y."/>
            <person name="Yu Y."/>
            <person name="Zhang B."/>
            <person name="Zhuang S."/>
            <person name="Wei H."/>
            <person name="Liu B."/>
            <person name="Lei M."/>
            <person name="Yu H."/>
            <person name="Li Y."/>
            <person name="Xu H."/>
            <person name="Wei S."/>
            <person name="He X."/>
            <person name="Fang L."/>
            <person name="Zhang Z."/>
            <person name="Zhang Y."/>
            <person name="Huang X."/>
            <person name="Su Z."/>
            <person name="Tong W."/>
            <person name="Li J."/>
            <person name="Tong Z."/>
            <person name="Li S."/>
            <person name="Ye J."/>
            <person name="Wang L."/>
            <person name="Fang L."/>
            <person name="Lei T."/>
            <person name="Chen C."/>
            <person name="Chen H."/>
            <person name="Xu Z."/>
            <person name="Li H."/>
            <person name="Huang H."/>
            <person name="Zhang F."/>
            <person name="Xu H."/>
            <person name="Li N."/>
            <person name="Zhao C."/>
            <person name="Li S."/>
            <person name="Dong L."/>
            <person name="Huang Y."/>
            <person name="Li L."/>
            <person name="Xi Y."/>
            <person name="Qi Q."/>
            <person name="Li W."/>
            <person name="Zhang B."/>
            <person name="Hu W."/>
            <person name="Zhang Y."/>
            <person name="Tian X."/>
            <person name="Jiao Y."/>
            <person name="Liang X."/>
            <person name="Jin J."/>
            <person name="Gao L."/>
            <person name="Zheng W."/>
            <person name="Hao B."/>
            <person name="Liu S."/>
            <person name="Wang W."/>
            <person name="Yuan L."/>
            <person name="Cao M."/>
            <person name="McDermott J."/>
            <person name="Samudrala R."/>
            <person name="Wang J."/>
            <person name="Wong G.K."/>
            <person name="Yang H."/>
        </authorList>
    </citation>
    <scope>NUCLEOTIDE SEQUENCE [LARGE SCALE GENOMIC DNA]</scope>
</reference>
<reference evidence="2" key="2">
    <citation type="submission" date="2008-12" db="EMBL/GenBank/DDBJ databases">
        <title>Improved gene annotation of the rice (Oryza sativa) genomes.</title>
        <authorList>
            <person name="Wang J."/>
            <person name="Li R."/>
            <person name="Fan W."/>
            <person name="Huang Q."/>
            <person name="Zhang J."/>
            <person name="Zhou Y."/>
            <person name="Hu Y."/>
            <person name="Zi S."/>
            <person name="Li J."/>
            <person name="Ni P."/>
            <person name="Zheng H."/>
            <person name="Zhang Y."/>
            <person name="Zhao M."/>
            <person name="Hao Q."/>
            <person name="McDermott J."/>
            <person name="Samudrala R."/>
            <person name="Kristiansen K."/>
            <person name="Wong G.K.-S."/>
        </authorList>
    </citation>
    <scope>NUCLEOTIDE SEQUENCE</scope>
</reference>
<evidence type="ECO:0000256" key="1">
    <source>
        <dbReference type="SAM" id="MobiDB-lite"/>
    </source>
</evidence>
<accession>B9F073</accession>
<sequence length="100" mass="10824">MEDPSLGNLVMTGATLGALWWRRWLIQQRWPREKQICHQPPKLEGLSDSDDDGGSELGDNRSDGAGLDRGRFANDDLGSCGASAPMTMAADYDSGNDGLQ</sequence>
<gene>
    <name evidence="2" type="ORF">OsJ_06882</name>
</gene>